<evidence type="ECO:0000256" key="2">
    <source>
        <dbReference type="ARBA" id="ARBA00004613"/>
    </source>
</evidence>
<keyword evidence="7 11" id="KW-0339">Growth factor</keyword>
<evidence type="ECO:0000256" key="4">
    <source>
        <dbReference type="ARBA" id="ARBA00022525"/>
    </source>
</evidence>
<dbReference type="SMART" id="SM00204">
    <property type="entry name" value="TGFB"/>
    <property type="match status" value="1"/>
</dbReference>
<dbReference type="AlphaFoldDB" id="A0A8T2K5I4"/>
<dbReference type="Gene3D" id="2.60.120.970">
    <property type="match status" value="1"/>
</dbReference>
<dbReference type="InterPro" id="IPR001318">
    <property type="entry name" value="Inhibin_betaC"/>
</dbReference>
<evidence type="ECO:0000256" key="3">
    <source>
        <dbReference type="ARBA" id="ARBA00006656"/>
    </source>
</evidence>
<dbReference type="PANTHER" id="PTHR11848">
    <property type="entry name" value="TGF-BETA FAMILY"/>
    <property type="match status" value="1"/>
</dbReference>
<comment type="function">
    <text evidence="1">Inhibins and activins inhibit and activate, respectively, the secretion of follitropin by the pituitary gland. Inhibins/activins are involved in regulating a number of diverse functions such as hypothalamic and pituitary hormone secretion, gonadal hormone secretion, germ cell development and maturation, erythroid differentiation, insulin secretion, nerve cell survival, embryonic axial development or bone growth, depending on their subunit composition. Inhibins appear to oppose the functions of activins.</text>
</comment>
<reference evidence="14" key="1">
    <citation type="thesis" date="2020" institute="ProQuest LLC" country="789 East Eisenhower Parkway, Ann Arbor, MI, USA">
        <title>Comparative Genomics and Chromosome Evolution.</title>
        <authorList>
            <person name="Mudd A.B."/>
        </authorList>
    </citation>
    <scope>NUCLEOTIDE SEQUENCE</scope>
    <source>
        <strain evidence="14">Female2</strain>
        <tissue evidence="14">Blood</tissue>
    </source>
</reference>
<feature type="signal peptide" evidence="12">
    <location>
        <begin position="1"/>
        <end position="22"/>
    </location>
</feature>
<feature type="domain" description="TGF-beta family profile" evidence="13">
    <location>
        <begin position="235"/>
        <end position="353"/>
    </location>
</feature>
<dbReference type="SUPFAM" id="SSF57501">
    <property type="entry name" value="Cystine-knot cytokines"/>
    <property type="match status" value="1"/>
</dbReference>
<dbReference type="GO" id="GO:0008083">
    <property type="term" value="F:growth factor activity"/>
    <property type="evidence" value="ECO:0007669"/>
    <property type="project" value="UniProtKB-KW"/>
</dbReference>
<evidence type="ECO:0000259" key="13">
    <source>
        <dbReference type="PROSITE" id="PS51362"/>
    </source>
</evidence>
<evidence type="ECO:0000256" key="5">
    <source>
        <dbReference type="ARBA" id="ARBA00022702"/>
    </source>
</evidence>
<dbReference type="FunFam" id="2.10.90.10:FF:000005">
    <property type="entry name" value="Inhibin beta A chain"/>
    <property type="match status" value="1"/>
</dbReference>
<evidence type="ECO:0000256" key="10">
    <source>
        <dbReference type="ARBA" id="ARBA00026046"/>
    </source>
</evidence>
<evidence type="ECO:0000256" key="11">
    <source>
        <dbReference type="RuleBase" id="RU000354"/>
    </source>
</evidence>
<accession>A0A8T2K5I4</accession>
<dbReference type="EMBL" id="JAACNH010000002">
    <property type="protein sequence ID" value="KAG8452529.1"/>
    <property type="molecule type" value="Genomic_DNA"/>
</dbReference>
<dbReference type="InterPro" id="IPR029034">
    <property type="entry name" value="Cystine-knot_cytokine"/>
</dbReference>
<evidence type="ECO:0000313" key="15">
    <source>
        <dbReference type="Proteomes" id="UP000812440"/>
    </source>
</evidence>
<evidence type="ECO:0000256" key="8">
    <source>
        <dbReference type="ARBA" id="ARBA00023157"/>
    </source>
</evidence>
<dbReference type="GO" id="GO:0005179">
    <property type="term" value="F:hormone activity"/>
    <property type="evidence" value="ECO:0007669"/>
    <property type="project" value="UniProtKB-KW"/>
</dbReference>
<organism evidence="14 15">
    <name type="scientific">Hymenochirus boettgeri</name>
    <name type="common">Congo dwarf clawed frog</name>
    <dbReference type="NCBI Taxonomy" id="247094"/>
    <lineage>
        <taxon>Eukaryota</taxon>
        <taxon>Metazoa</taxon>
        <taxon>Chordata</taxon>
        <taxon>Craniata</taxon>
        <taxon>Vertebrata</taxon>
        <taxon>Euteleostomi</taxon>
        <taxon>Amphibia</taxon>
        <taxon>Batrachia</taxon>
        <taxon>Anura</taxon>
        <taxon>Pipoidea</taxon>
        <taxon>Pipidae</taxon>
        <taxon>Pipinae</taxon>
        <taxon>Hymenochirus</taxon>
    </lineage>
</organism>
<dbReference type="GO" id="GO:0005615">
    <property type="term" value="C:extracellular space"/>
    <property type="evidence" value="ECO:0007669"/>
    <property type="project" value="TreeGrafter"/>
</dbReference>
<comment type="subunit">
    <text evidence="10">Homodimeric or heterodimeric through association with alpha and beta subunits, linked by one or more disulfide bonds. Inhibins are heterodimers of one alpha and one beta subunit. Activins are homo- or heterodimers of beta subunits only.</text>
</comment>
<dbReference type="InterPro" id="IPR001839">
    <property type="entry name" value="TGF-b_C"/>
</dbReference>
<dbReference type="Proteomes" id="UP000812440">
    <property type="component" value="Chromosome 2"/>
</dbReference>
<evidence type="ECO:0000256" key="9">
    <source>
        <dbReference type="ARBA" id="ARBA00023180"/>
    </source>
</evidence>
<dbReference type="OrthoDB" id="6516235at2759"/>
<evidence type="ECO:0000256" key="6">
    <source>
        <dbReference type="ARBA" id="ARBA00022729"/>
    </source>
</evidence>
<dbReference type="GO" id="GO:0005125">
    <property type="term" value="F:cytokine activity"/>
    <property type="evidence" value="ECO:0007669"/>
    <property type="project" value="TreeGrafter"/>
</dbReference>
<keyword evidence="15" id="KW-1185">Reference proteome</keyword>
<dbReference type="InterPro" id="IPR015615">
    <property type="entry name" value="TGF-beta-rel"/>
</dbReference>
<gene>
    <name evidence="14" type="ORF">GDO86_004348</name>
</gene>
<keyword evidence="5" id="KW-0372">Hormone</keyword>
<dbReference type="PROSITE" id="PS00250">
    <property type="entry name" value="TGF_BETA_1"/>
    <property type="match status" value="1"/>
</dbReference>
<comment type="caution">
    <text evidence="14">The sequence shown here is derived from an EMBL/GenBank/DDBJ whole genome shotgun (WGS) entry which is preliminary data.</text>
</comment>
<protein>
    <recommendedName>
        <fullName evidence="13">TGF-beta family profile domain-containing protein</fullName>
    </recommendedName>
</protein>
<keyword evidence="9" id="KW-0325">Glycoprotein</keyword>
<dbReference type="Gene3D" id="2.10.90.10">
    <property type="entry name" value="Cystine-knot cytokines"/>
    <property type="match status" value="1"/>
</dbReference>
<comment type="subcellular location">
    <subcellularLocation>
        <location evidence="2">Secreted</location>
    </subcellularLocation>
</comment>
<proteinExistence type="inferred from homology"/>
<comment type="similarity">
    <text evidence="3 11">Belongs to the TGF-beta family.</text>
</comment>
<name>A0A8T2K5I4_9PIPI</name>
<dbReference type="PANTHER" id="PTHR11848:SF301">
    <property type="entry name" value="INHIBIN BETA C CHAIN"/>
    <property type="match status" value="1"/>
</dbReference>
<sequence length="353" mass="39908">MKTPIVLPLLLVTIQVLLPILSSPACSKFSQPQGTQNEKLVLLEMAKQNILNKLHLKQRPTISHTISSEAVELALSQLKIRLNDSISGGEQDEELDNDQDYEMISFADIDSSQGSQTVLHFHLSTEKGRQQEIHNANLWIYLQSDRKKKIVITIANSLSKEKSSNDTIHREIIRSSWYTFPLPMLSKRALGDDNGNVHLSLECFNCDGHPLIGNISDVQHPFLVVKAQNQREGNRLRRHITECTSDLDMCCRRNFYIDFKEIGWSDWIISPEGYYMNFCEGRCPVHLARVPGIAASSHTAILSLIKANNLYTSFSSCCVPTKRRPLSLLFFDLYNSIVKTDIPDMIVESCGCT</sequence>
<dbReference type="Pfam" id="PF00019">
    <property type="entry name" value="TGF_beta"/>
    <property type="match status" value="1"/>
</dbReference>
<evidence type="ECO:0000313" key="14">
    <source>
        <dbReference type="EMBL" id="KAG8452529.1"/>
    </source>
</evidence>
<keyword evidence="4" id="KW-0964">Secreted</keyword>
<evidence type="ECO:0000256" key="1">
    <source>
        <dbReference type="ARBA" id="ARBA00002588"/>
    </source>
</evidence>
<keyword evidence="6 12" id="KW-0732">Signal</keyword>
<dbReference type="PROSITE" id="PS51362">
    <property type="entry name" value="TGF_BETA_2"/>
    <property type="match status" value="1"/>
</dbReference>
<evidence type="ECO:0000256" key="12">
    <source>
        <dbReference type="SAM" id="SignalP"/>
    </source>
</evidence>
<feature type="chain" id="PRO_5035816328" description="TGF-beta family profile domain-containing protein" evidence="12">
    <location>
        <begin position="23"/>
        <end position="353"/>
    </location>
</feature>
<dbReference type="PRINTS" id="PR00672">
    <property type="entry name" value="INHIBINBC"/>
</dbReference>
<keyword evidence="8" id="KW-1015">Disulfide bond</keyword>
<evidence type="ECO:0000256" key="7">
    <source>
        <dbReference type="ARBA" id="ARBA00023030"/>
    </source>
</evidence>
<dbReference type="InterPro" id="IPR017948">
    <property type="entry name" value="TGFb_CS"/>
</dbReference>